<protein>
    <recommendedName>
        <fullName evidence="5">Alcohol dehydrogenase</fullName>
    </recommendedName>
</protein>
<evidence type="ECO:0000313" key="1">
    <source>
        <dbReference type="EMBL" id="AUG99797.1"/>
    </source>
</evidence>
<keyword evidence="3" id="KW-1185">Reference proteome</keyword>
<dbReference type="KEGG" id="sera:Ser39006_008165"/>
<organism evidence="2 3">
    <name type="scientific">Serratia sp. (strain ATCC 39006)</name>
    <name type="common">Prodigiosinella confusarubida</name>
    <dbReference type="NCBI Taxonomy" id="104623"/>
    <lineage>
        <taxon>Bacteria</taxon>
        <taxon>Pseudomonadati</taxon>
        <taxon>Pseudomonadota</taxon>
        <taxon>Gammaproteobacteria</taxon>
        <taxon>Enterobacterales</taxon>
        <taxon>Pectobacteriaceae</taxon>
        <taxon>Prodigiosinella</taxon>
    </lineage>
</organism>
<gene>
    <name evidence="1" type="ORF">CWC46_08160</name>
    <name evidence="2" type="ORF">Ser39006_008165</name>
</gene>
<evidence type="ECO:0008006" key="5">
    <source>
        <dbReference type="Google" id="ProtNLM"/>
    </source>
</evidence>
<reference evidence="2" key="4">
    <citation type="submission" date="2017-11" db="EMBL/GenBank/DDBJ databases">
        <title>Complete genome sequence of Serratia sp. ATCC 39006.</title>
        <authorList>
            <person name="Hampton H.G."/>
            <person name="Jackson S.A."/>
            <person name="Jauregui R."/>
            <person name="Poulter G.T.M."/>
            <person name="Salmond G.P.C."/>
            <person name="Fineran P.C."/>
        </authorList>
    </citation>
    <scope>NUCLEOTIDE SEQUENCE</scope>
    <source>
        <strain evidence="2">ATCC 39006</strain>
    </source>
</reference>
<dbReference type="RefSeq" id="WP_021017360.1">
    <property type="nucleotide sequence ID" value="NZ_CP025084.1"/>
</dbReference>
<sequence length="63" mass="6799">MEAVRLYGIGDLRVESVAEPAIAAGQVRLWGLVAPSIPLDAVPQTYDHLIKGKSPYLKSVIQP</sequence>
<proteinExistence type="predicted"/>
<reference evidence="1 4" key="3">
    <citation type="submission" date="2017-11" db="EMBL/GenBank/DDBJ databases">
        <title>Complete genome sequence of Serratia sp. ATCC 39006 LacA.</title>
        <authorList>
            <person name="Hampton H.G."/>
            <person name="Jackson S.A."/>
            <person name="Jauregui R."/>
            <person name="Poulter G.T.M."/>
            <person name="Salmond G.P.C."/>
            <person name="Fineran P.C."/>
        </authorList>
    </citation>
    <scope>NUCLEOTIDE SEQUENCE [LARGE SCALE GENOMIC DNA]</scope>
    <source>
        <strain evidence="1 4">ATCC 39006</strain>
    </source>
</reference>
<dbReference type="KEGG" id="serq:CWC46_08160"/>
<dbReference type="Proteomes" id="UP000017700">
    <property type="component" value="Chromosome"/>
</dbReference>
<evidence type="ECO:0000313" key="3">
    <source>
        <dbReference type="Proteomes" id="UP000017700"/>
    </source>
</evidence>
<dbReference type="Proteomes" id="UP000233778">
    <property type="component" value="Chromosome"/>
</dbReference>
<dbReference type="STRING" id="104623.Ser39006_04100"/>
<evidence type="ECO:0000313" key="2">
    <source>
        <dbReference type="EMBL" id="AUH04116.1"/>
    </source>
</evidence>
<name>A0A2I5THS9_SERS3</name>
<dbReference type="EMBL" id="CP025084">
    <property type="protein sequence ID" value="AUH04116.1"/>
    <property type="molecule type" value="Genomic_DNA"/>
</dbReference>
<dbReference type="EMBL" id="CP025085">
    <property type="protein sequence ID" value="AUG99797.1"/>
    <property type="molecule type" value="Genomic_DNA"/>
</dbReference>
<reference evidence="2" key="2">
    <citation type="submission" date="2013-09" db="EMBL/GenBank/DDBJ databases">
        <authorList>
            <person name="Wang G."/>
            <person name="Yang Y."/>
            <person name="Su Y."/>
        </authorList>
    </citation>
    <scope>NUCLEOTIDE SEQUENCE</scope>
    <source>
        <strain evidence="2">ATCC 39006</strain>
    </source>
</reference>
<dbReference type="OrthoDB" id="9773078at2"/>
<evidence type="ECO:0000313" key="4">
    <source>
        <dbReference type="Proteomes" id="UP000233778"/>
    </source>
</evidence>
<accession>A0A2I5THS9</accession>
<reference evidence="2 3" key="1">
    <citation type="journal article" date="2013" name="Genome Announc.">
        <title>Draft genome sequence of Serratia sp. strain ATCC 39006, a model bacterium for analysis of the biosynthesis and regulation of prodigiosin, a carbapenem, and gas vesicles.</title>
        <authorList>
            <person name="Fineran P.C."/>
            <person name="Iglesias Cans M.C."/>
            <person name="Ramsay J.P."/>
            <person name="Wilf N.M."/>
            <person name="Cossyleon D."/>
            <person name="McNeil M.B."/>
            <person name="Williamson N.R."/>
            <person name="Monson R.E."/>
            <person name="Becher S.A."/>
            <person name="Stanton J.A."/>
            <person name="Brugger K."/>
            <person name="Brown S.D."/>
            <person name="Salmond G.P."/>
        </authorList>
    </citation>
    <scope>NUCLEOTIDE SEQUENCE [LARGE SCALE GENOMIC DNA]</scope>
    <source>
        <strain evidence="2">ATCC 39006</strain>
        <strain evidence="3">ATCC 39006 / SC 11482</strain>
    </source>
</reference>
<dbReference type="AlphaFoldDB" id="A0A2I5THS9"/>